<name>A0A7H0LK61_9SPHN</name>
<protein>
    <submittedName>
        <fullName evidence="2">DUF2314 domain-containing protein</fullName>
    </submittedName>
</protein>
<sequence length="166" mass="18332">MRNPRLNMFVAMLAAVLVAGCSDPVRQDEKPASKDEVIKVAPDDAAMEAAKREGRRTLPEFWQHQAKPAADESMFSVKFDLLPGPAAEYIWASVATRDADGVVGVLGNVPEAPGYSIGQSVKINEADIIDWQYRKGTRMQGHYTTRVLLDQMPPAEAQEYRTALGW</sequence>
<evidence type="ECO:0000259" key="1">
    <source>
        <dbReference type="Pfam" id="PF10077"/>
    </source>
</evidence>
<dbReference type="Proteomes" id="UP000516148">
    <property type="component" value="Chromosome"/>
</dbReference>
<dbReference type="Pfam" id="PF10077">
    <property type="entry name" value="DUF2314"/>
    <property type="match status" value="1"/>
</dbReference>
<dbReference type="RefSeq" id="WP_187762370.1">
    <property type="nucleotide sequence ID" value="NZ_CP061038.1"/>
</dbReference>
<dbReference type="EMBL" id="CP061038">
    <property type="protein sequence ID" value="QNQ10064.1"/>
    <property type="molecule type" value="Genomic_DNA"/>
</dbReference>
<evidence type="ECO:0000313" key="2">
    <source>
        <dbReference type="EMBL" id="QNQ10064.1"/>
    </source>
</evidence>
<organism evidence="2 3">
    <name type="scientific">Sphingomonas alpina</name>
    <dbReference type="NCBI Taxonomy" id="653931"/>
    <lineage>
        <taxon>Bacteria</taxon>
        <taxon>Pseudomonadati</taxon>
        <taxon>Pseudomonadota</taxon>
        <taxon>Alphaproteobacteria</taxon>
        <taxon>Sphingomonadales</taxon>
        <taxon>Sphingomonadaceae</taxon>
        <taxon>Sphingomonas</taxon>
    </lineage>
</organism>
<dbReference type="KEGG" id="spap:H3Z74_02090"/>
<reference evidence="2 3" key="1">
    <citation type="submission" date="2020-09" db="EMBL/GenBank/DDBJ databases">
        <title>Sphingomonas sp., a new species isolated from pork steak.</title>
        <authorList>
            <person name="Heidler von Heilborn D."/>
        </authorList>
    </citation>
    <scope>NUCLEOTIDE SEQUENCE [LARGE SCALE GENOMIC DNA]</scope>
    <source>
        <strain evidence="3">S8-3T</strain>
    </source>
</reference>
<proteinExistence type="predicted"/>
<keyword evidence="3" id="KW-1185">Reference proteome</keyword>
<feature type="domain" description="DUF2314" evidence="1">
    <location>
        <begin position="44"/>
        <end position="165"/>
    </location>
</feature>
<evidence type="ECO:0000313" key="3">
    <source>
        <dbReference type="Proteomes" id="UP000516148"/>
    </source>
</evidence>
<dbReference type="InterPro" id="IPR018756">
    <property type="entry name" value="DUF2314"/>
</dbReference>
<dbReference type="AlphaFoldDB" id="A0A7H0LK61"/>
<gene>
    <name evidence="2" type="ORF">H3Z74_02090</name>
</gene>
<dbReference type="PROSITE" id="PS51257">
    <property type="entry name" value="PROKAR_LIPOPROTEIN"/>
    <property type="match status" value="1"/>
</dbReference>
<accession>A0A7H0LK61</accession>